<dbReference type="Gene3D" id="1.20.5.930">
    <property type="entry name" value="Bicelle-embedded integrin alpha(iib) transmembrane segment"/>
    <property type="match status" value="1"/>
</dbReference>
<evidence type="ECO:0000313" key="2">
    <source>
        <dbReference type="Proteomes" id="UP001652660"/>
    </source>
</evidence>
<feature type="transmembrane region" description="Helical" evidence="1">
    <location>
        <begin position="244"/>
        <end position="268"/>
    </location>
</feature>
<evidence type="ECO:0000313" key="3">
    <source>
        <dbReference type="RefSeq" id="XP_027071113.1"/>
    </source>
</evidence>
<keyword evidence="1" id="KW-0472">Membrane</keyword>
<organism evidence="2 3">
    <name type="scientific">Coffea arabica</name>
    <name type="common">Arabian coffee</name>
    <dbReference type="NCBI Taxonomy" id="13443"/>
    <lineage>
        <taxon>Eukaryota</taxon>
        <taxon>Viridiplantae</taxon>
        <taxon>Streptophyta</taxon>
        <taxon>Embryophyta</taxon>
        <taxon>Tracheophyta</taxon>
        <taxon>Spermatophyta</taxon>
        <taxon>Magnoliopsida</taxon>
        <taxon>eudicotyledons</taxon>
        <taxon>Gunneridae</taxon>
        <taxon>Pentapetalae</taxon>
        <taxon>asterids</taxon>
        <taxon>lamiids</taxon>
        <taxon>Gentianales</taxon>
        <taxon>Rubiaceae</taxon>
        <taxon>Ixoroideae</taxon>
        <taxon>Gardenieae complex</taxon>
        <taxon>Bertiereae - Coffeeae clade</taxon>
        <taxon>Coffeeae</taxon>
        <taxon>Coffea</taxon>
    </lineage>
</organism>
<proteinExistence type="predicted"/>
<protein>
    <submittedName>
        <fullName evidence="3">Uncharacterized protein</fullName>
    </submittedName>
</protein>
<dbReference type="InterPro" id="IPR010605">
    <property type="entry name" value="DUF1191"/>
</dbReference>
<gene>
    <name evidence="3" type="primary">LOC113696023</name>
</gene>
<accession>A0A6P6SYK3</accession>
<dbReference type="GeneID" id="113696023"/>
<sequence>MAIVVESDKAAFRCGRECLRFGCVLRAQSAAELSARSLDSLLQDYAFRALVVRPRTGIVYDGNVPSNLTGIKVAALRLRSGSLRRRGVNSYKEFHIPIGVLEQPYVERLVLVYHNLANWSSLYYPLPGYTYLAPIVGLLAYDAVNLSARNLQELDIRASKDPITIHLPNVQLVPEGLSPKCISFGLDGSFQFDNVINRSACSAAKQGHFSIVVEFTAPAPASAPAPGGGTGRQGGGGEKNNHKVWIIVGSVVGGVLLLLLLCILLACLRKYRRRRNIQRMEEAAERGEPLLMANVGFTKAPVALETRTRPSLEDDYVP</sequence>
<keyword evidence="1" id="KW-0812">Transmembrane</keyword>
<dbReference type="PANTHER" id="PTHR33512">
    <property type="entry name" value="PROTEIN, PUTATIVE (DUF1191)-RELATED"/>
    <property type="match status" value="1"/>
</dbReference>
<keyword evidence="1" id="KW-1133">Transmembrane helix</keyword>
<reference evidence="3" key="2">
    <citation type="submission" date="2025-08" db="UniProtKB">
        <authorList>
            <consortium name="RefSeq"/>
        </authorList>
    </citation>
    <scope>IDENTIFICATION</scope>
    <source>
        <tissue evidence="3">Leaves</tissue>
    </source>
</reference>
<name>A0A6P6SYK3_COFAR</name>
<reference evidence="2" key="1">
    <citation type="journal article" date="2025" name="Foods">
        <title>Unveiling the Microbial Signatures of Arabica Coffee Cherries: Insights into Ripeness Specific Diversity, Functional Traits, and Implications for Quality and Safety.</title>
        <authorList>
            <consortium name="RefSeq"/>
            <person name="Tenea G.N."/>
            <person name="Cifuentes V."/>
            <person name="Reyes P."/>
            <person name="Cevallos-Vallejos M."/>
        </authorList>
    </citation>
    <scope>NUCLEOTIDE SEQUENCE [LARGE SCALE GENOMIC DNA]</scope>
</reference>
<evidence type="ECO:0000256" key="1">
    <source>
        <dbReference type="SAM" id="Phobius"/>
    </source>
</evidence>
<dbReference type="RefSeq" id="XP_027071113.1">
    <property type="nucleotide sequence ID" value="XM_027215312.1"/>
</dbReference>
<dbReference type="Pfam" id="PF06697">
    <property type="entry name" value="DUF1191"/>
    <property type="match status" value="1"/>
</dbReference>
<dbReference type="PANTHER" id="PTHR33512:SF34">
    <property type="entry name" value="MALECTIN-LIKE DOMAIN-CONTAINING PROTEIN"/>
    <property type="match status" value="1"/>
</dbReference>
<dbReference type="Proteomes" id="UP001652660">
    <property type="component" value="Chromosome 1e"/>
</dbReference>
<keyword evidence="2" id="KW-1185">Reference proteome</keyword>
<dbReference type="GO" id="GO:0016020">
    <property type="term" value="C:membrane"/>
    <property type="evidence" value="ECO:0007669"/>
    <property type="project" value="TreeGrafter"/>
</dbReference>
<dbReference type="AlphaFoldDB" id="A0A6P6SYK3"/>